<dbReference type="Gene3D" id="3.40.30.10">
    <property type="entry name" value="Glutaredoxin"/>
    <property type="match status" value="1"/>
</dbReference>
<dbReference type="Proteomes" id="UP000051802">
    <property type="component" value="Unassembled WGS sequence"/>
</dbReference>
<dbReference type="SFLD" id="SFLDG00358">
    <property type="entry name" value="Main_(cytGST)"/>
    <property type="match status" value="1"/>
</dbReference>
<dbReference type="PROSITE" id="PS50405">
    <property type="entry name" value="GST_CTER"/>
    <property type="match status" value="1"/>
</dbReference>
<dbReference type="EMBL" id="LLXU01000016">
    <property type="protein sequence ID" value="KRG48184.1"/>
    <property type="molecule type" value="Genomic_DNA"/>
</dbReference>
<organism evidence="3 4">
    <name type="scientific">Stenotrophomonas panacihumi</name>
    <dbReference type="NCBI Taxonomy" id="676599"/>
    <lineage>
        <taxon>Bacteria</taxon>
        <taxon>Pseudomonadati</taxon>
        <taxon>Pseudomonadota</taxon>
        <taxon>Gammaproteobacteria</taxon>
        <taxon>Lysobacterales</taxon>
        <taxon>Lysobacteraceae</taxon>
        <taxon>Stenotrophomonas</taxon>
    </lineage>
</organism>
<dbReference type="PANTHER" id="PTHR44051:SF8">
    <property type="entry name" value="GLUTATHIONE S-TRANSFERASE GSTA"/>
    <property type="match status" value="1"/>
</dbReference>
<evidence type="ECO:0000259" key="1">
    <source>
        <dbReference type="PROSITE" id="PS50404"/>
    </source>
</evidence>
<dbReference type="InterPro" id="IPR010987">
    <property type="entry name" value="Glutathione-S-Trfase_C-like"/>
</dbReference>
<dbReference type="InterPro" id="IPR004045">
    <property type="entry name" value="Glutathione_S-Trfase_N"/>
</dbReference>
<feature type="domain" description="GST C-terminal" evidence="2">
    <location>
        <begin position="83"/>
        <end position="203"/>
    </location>
</feature>
<dbReference type="GO" id="GO:0016740">
    <property type="term" value="F:transferase activity"/>
    <property type="evidence" value="ECO:0007669"/>
    <property type="project" value="UniProtKB-KW"/>
</dbReference>
<dbReference type="InterPro" id="IPR036249">
    <property type="entry name" value="Thioredoxin-like_sf"/>
</dbReference>
<proteinExistence type="predicted"/>
<dbReference type="STRING" id="676599.ARC20_17390"/>
<dbReference type="Pfam" id="PF00043">
    <property type="entry name" value="GST_C"/>
    <property type="match status" value="1"/>
</dbReference>
<dbReference type="PROSITE" id="PS50404">
    <property type="entry name" value="GST_NTER"/>
    <property type="match status" value="1"/>
</dbReference>
<dbReference type="OrthoDB" id="8772754at2"/>
<protein>
    <submittedName>
        <fullName evidence="3">Glutathione S-transferase</fullName>
    </submittedName>
</protein>
<sequence length="203" mass="22136">MKLYTKPGACSLADHIVLRWSGLPFELEVMDAERMKAPAYLKLNPAGAVPVLTVDDWVLTQNAAILGYIADTAPLSGLGGDGTARNRAEIARWIAFVNADLHPAFKPIFGATAYLGDEKYIDLSKQDALKKLRALYERVDARLREHAWLAGERSGADAYLFVTLRWAQRVGVDLSGLDGLAAFFTRMSEDADVQAALKAEGLA</sequence>
<dbReference type="SFLD" id="SFLDS00019">
    <property type="entry name" value="Glutathione_Transferase_(cytos"/>
    <property type="match status" value="1"/>
</dbReference>
<name>A0A0R0B562_9GAMM</name>
<dbReference type="SFLD" id="SFLDG01150">
    <property type="entry name" value="Main.1:_Beta-like"/>
    <property type="match status" value="1"/>
</dbReference>
<keyword evidence="3" id="KW-0808">Transferase</keyword>
<dbReference type="InterPro" id="IPR036282">
    <property type="entry name" value="Glutathione-S-Trfase_C_sf"/>
</dbReference>
<dbReference type="RefSeq" id="WP_057642888.1">
    <property type="nucleotide sequence ID" value="NZ_LLXU01000016.1"/>
</dbReference>
<accession>A0A0R0B562</accession>
<dbReference type="InterPro" id="IPR040079">
    <property type="entry name" value="Glutathione_S-Trfase"/>
</dbReference>
<evidence type="ECO:0000313" key="3">
    <source>
        <dbReference type="EMBL" id="KRG48184.1"/>
    </source>
</evidence>
<comment type="caution">
    <text evidence="3">The sequence shown here is derived from an EMBL/GenBank/DDBJ whole genome shotgun (WGS) entry which is preliminary data.</text>
</comment>
<dbReference type="AlphaFoldDB" id="A0A0R0B562"/>
<gene>
    <name evidence="3" type="ORF">ARC20_17390</name>
</gene>
<dbReference type="PANTHER" id="PTHR44051">
    <property type="entry name" value="GLUTATHIONE S-TRANSFERASE-RELATED"/>
    <property type="match status" value="1"/>
</dbReference>
<dbReference type="Gene3D" id="1.20.1050.10">
    <property type="match status" value="1"/>
</dbReference>
<dbReference type="SUPFAM" id="SSF52833">
    <property type="entry name" value="Thioredoxin-like"/>
    <property type="match status" value="1"/>
</dbReference>
<evidence type="ECO:0000259" key="2">
    <source>
        <dbReference type="PROSITE" id="PS50405"/>
    </source>
</evidence>
<reference evidence="3 4" key="1">
    <citation type="submission" date="2015-10" db="EMBL/GenBank/DDBJ databases">
        <title>Genome sequencing and analysis of members of genus Stenotrophomonas.</title>
        <authorList>
            <person name="Patil P.P."/>
            <person name="Midha S."/>
            <person name="Patil P.B."/>
        </authorList>
    </citation>
    <scope>NUCLEOTIDE SEQUENCE [LARGE SCALE GENOMIC DNA]</scope>
    <source>
        <strain evidence="3 4">JCM 16536</strain>
    </source>
</reference>
<dbReference type="Pfam" id="PF13409">
    <property type="entry name" value="GST_N_2"/>
    <property type="match status" value="1"/>
</dbReference>
<dbReference type="SUPFAM" id="SSF47616">
    <property type="entry name" value="GST C-terminal domain-like"/>
    <property type="match status" value="1"/>
</dbReference>
<feature type="domain" description="GST N-terminal" evidence="1">
    <location>
        <begin position="1"/>
        <end position="77"/>
    </location>
</feature>
<dbReference type="CDD" id="cd03188">
    <property type="entry name" value="GST_C_Beta"/>
    <property type="match status" value="1"/>
</dbReference>
<evidence type="ECO:0000313" key="4">
    <source>
        <dbReference type="Proteomes" id="UP000051802"/>
    </source>
</evidence>
<keyword evidence="4" id="KW-1185">Reference proteome</keyword>
<dbReference type="CDD" id="cd03057">
    <property type="entry name" value="GST_N_Beta"/>
    <property type="match status" value="1"/>
</dbReference>
<dbReference type="InterPro" id="IPR004046">
    <property type="entry name" value="GST_C"/>
</dbReference>